<organism evidence="1 2">
    <name type="scientific">Methylobacterium nodulans (strain LMG 21967 / CNCM I-2342 / ORS 2060)</name>
    <dbReference type="NCBI Taxonomy" id="460265"/>
    <lineage>
        <taxon>Bacteria</taxon>
        <taxon>Pseudomonadati</taxon>
        <taxon>Pseudomonadota</taxon>
        <taxon>Alphaproteobacteria</taxon>
        <taxon>Hyphomicrobiales</taxon>
        <taxon>Methylobacteriaceae</taxon>
        <taxon>Methylobacterium</taxon>
    </lineage>
</organism>
<accession>B8ITY2</accession>
<dbReference type="HOGENOM" id="CLU_2789163_0_0_5"/>
<dbReference type="KEGG" id="mno:Mnod_6013"/>
<dbReference type="STRING" id="460265.Mnod_6013"/>
<sequence length="68" mass="6765">MTLFPVRARAAAVSARRDQSIALALLLLLALVFAPAIGLHVAVSAFGAGPATPDGIAAAPSDSKPSRG</sequence>
<gene>
    <name evidence="1" type="ordered locus">Mnod_6013</name>
</gene>
<dbReference type="AlphaFoldDB" id="B8ITY2"/>
<name>B8ITY2_METNO</name>
<protein>
    <submittedName>
        <fullName evidence="1">Uncharacterized protein</fullName>
    </submittedName>
</protein>
<dbReference type="EMBL" id="CP001349">
    <property type="protein sequence ID" value="ACL60840.1"/>
    <property type="molecule type" value="Genomic_DNA"/>
</dbReference>
<evidence type="ECO:0000313" key="2">
    <source>
        <dbReference type="Proteomes" id="UP000008207"/>
    </source>
</evidence>
<dbReference type="eggNOG" id="ENOG5032PVE">
    <property type="taxonomic scope" value="Bacteria"/>
</dbReference>
<reference evidence="1 2" key="1">
    <citation type="submission" date="2009-01" db="EMBL/GenBank/DDBJ databases">
        <title>Complete sequence of chromosome of Methylobacterium nodulans ORS 2060.</title>
        <authorList>
            <consortium name="US DOE Joint Genome Institute"/>
            <person name="Lucas S."/>
            <person name="Copeland A."/>
            <person name="Lapidus A."/>
            <person name="Glavina del Rio T."/>
            <person name="Dalin E."/>
            <person name="Tice H."/>
            <person name="Bruce D."/>
            <person name="Goodwin L."/>
            <person name="Pitluck S."/>
            <person name="Sims D."/>
            <person name="Brettin T."/>
            <person name="Detter J.C."/>
            <person name="Han C."/>
            <person name="Larimer F."/>
            <person name="Land M."/>
            <person name="Hauser L."/>
            <person name="Kyrpides N."/>
            <person name="Ivanova N."/>
            <person name="Marx C.J."/>
            <person name="Richardson P."/>
        </authorList>
    </citation>
    <scope>NUCLEOTIDE SEQUENCE [LARGE SCALE GENOMIC DNA]</scope>
    <source>
        <strain evidence="2">LMG 21967 / CNCM I-2342 / ORS 2060</strain>
    </source>
</reference>
<dbReference type="Proteomes" id="UP000008207">
    <property type="component" value="Chromosome"/>
</dbReference>
<evidence type="ECO:0000313" key="1">
    <source>
        <dbReference type="EMBL" id="ACL60840.1"/>
    </source>
</evidence>
<proteinExistence type="predicted"/>
<keyword evidence="2" id="KW-1185">Reference proteome</keyword>
<dbReference type="RefSeq" id="WP_015932434.1">
    <property type="nucleotide sequence ID" value="NC_011894.1"/>
</dbReference>